<dbReference type="AlphaFoldDB" id="A0A8X7W1R0"/>
<gene>
    <name evidence="2" type="ORF">Bca52824_013956</name>
</gene>
<organism evidence="2 3">
    <name type="scientific">Brassica carinata</name>
    <name type="common">Ethiopian mustard</name>
    <name type="synonym">Abyssinian cabbage</name>
    <dbReference type="NCBI Taxonomy" id="52824"/>
    <lineage>
        <taxon>Eukaryota</taxon>
        <taxon>Viridiplantae</taxon>
        <taxon>Streptophyta</taxon>
        <taxon>Embryophyta</taxon>
        <taxon>Tracheophyta</taxon>
        <taxon>Spermatophyta</taxon>
        <taxon>Magnoliopsida</taxon>
        <taxon>eudicotyledons</taxon>
        <taxon>Gunneridae</taxon>
        <taxon>Pentapetalae</taxon>
        <taxon>rosids</taxon>
        <taxon>malvids</taxon>
        <taxon>Brassicales</taxon>
        <taxon>Brassicaceae</taxon>
        <taxon>Brassiceae</taxon>
        <taxon>Brassica</taxon>
    </lineage>
</organism>
<evidence type="ECO:0000313" key="2">
    <source>
        <dbReference type="EMBL" id="KAG2320743.1"/>
    </source>
</evidence>
<reference evidence="2 3" key="1">
    <citation type="submission" date="2020-02" db="EMBL/GenBank/DDBJ databases">
        <authorList>
            <person name="Ma Q."/>
            <person name="Huang Y."/>
            <person name="Song X."/>
            <person name="Pei D."/>
        </authorList>
    </citation>
    <scope>NUCLEOTIDE SEQUENCE [LARGE SCALE GENOMIC DNA]</scope>
    <source>
        <strain evidence="2">Sxm20200214</strain>
        <tissue evidence="2">Leaf</tissue>
    </source>
</reference>
<dbReference type="EMBL" id="JAAMPC010000003">
    <property type="protein sequence ID" value="KAG2320743.1"/>
    <property type="molecule type" value="Genomic_DNA"/>
</dbReference>
<keyword evidence="1" id="KW-1133">Transmembrane helix</keyword>
<keyword evidence="1" id="KW-0472">Membrane</keyword>
<feature type="transmembrane region" description="Helical" evidence="1">
    <location>
        <begin position="46"/>
        <end position="63"/>
    </location>
</feature>
<name>A0A8X7W1R0_BRACI</name>
<keyword evidence="1" id="KW-0812">Transmembrane</keyword>
<evidence type="ECO:0000256" key="1">
    <source>
        <dbReference type="SAM" id="Phobius"/>
    </source>
</evidence>
<keyword evidence="3" id="KW-1185">Reference proteome</keyword>
<sequence>MRVIVWGREELDQAMSLGFLILQKDLTLGKGTVLASSKQRLLENQLLTITSVIYAIFIGFAWIRDGRITVRLLTKYLMKKLELDSESEVAGDAQIEVI</sequence>
<comment type="caution">
    <text evidence="2">The sequence shown here is derived from an EMBL/GenBank/DDBJ whole genome shotgun (WGS) entry which is preliminary data.</text>
</comment>
<evidence type="ECO:0000313" key="3">
    <source>
        <dbReference type="Proteomes" id="UP000886595"/>
    </source>
</evidence>
<dbReference type="Proteomes" id="UP000886595">
    <property type="component" value="Unassembled WGS sequence"/>
</dbReference>
<accession>A0A8X7W1R0</accession>
<proteinExistence type="predicted"/>
<protein>
    <submittedName>
        <fullName evidence="2">Uncharacterized protein</fullName>
    </submittedName>
</protein>